<sequence length="93" mass="10675">MSAFTTAALQMAAELDDREEAGQQQIWPLQRIAPYPIDNRNFCTDYPGTFLELPSDQHPNADNQSHLRTRLQVPTLQQNAHPQFHYYSPPIPL</sequence>
<gene>
    <name evidence="1" type="ORF">AA0117_g1296</name>
</gene>
<reference evidence="2" key="1">
    <citation type="journal article" date="2019" name="bioRxiv">
        <title>Genomics, evolutionary history and diagnostics of the Alternaria alternata species group including apple and Asian pear pathotypes.</title>
        <authorList>
            <person name="Armitage A.D."/>
            <person name="Cockerton H.M."/>
            <person name="Sreenivasaprasad S."/>
            <person name="Woodhall J.W."/>
            <person name="Lane C.R."/>
            <person name="Harrison R.J."/>
            <person name="Clarkson J.P."/>
        </authorList>
    </citation>
    <scope>NUCLEOTIDE SEQUENCE [LARGE SCALE GENOMIC DNA]</scope>
    <source>
        <strain evidence="2">FERA 1177</strain>
    </source>
</reference>
<name>A0A4Q4NZ46_ALTAL</name>
<proteinExistence type="predicted"/>
<dbReference type="AlphaFoldDB" id="A0A4Q4NZ46"/>
<evidence type="ECO:0000313" key="2">
    <source>
        <dbReference type="Proteomes" id="UP000291422"/>
    </source>
</evidence>
<dbReference type="EMBL" id="PDXD01000001">
    <property type="protein sequence ID" value="RYN84604.1"/>
    <property type="molecule type" value="Genomic_DNA"/>
</dbReference>
<organism evidence="1 2">
    <name type="scientific">Alternaria alternata</name>
    <name type="common">Alternaria rot fungus</name>
    <name type="synonym">Torula alternata</name>
    <dbReference type="NCBI Taxonomy" id="5599"/>
    <lineage>
        <taxon>Eukaryota</taxon>
        <taxon>Fungi</taxon>
        <taxon>Dikarya</taxon>
        <taxon>Ascomycota</taxon>
        <taxon>Pezizomycotina</taxon>
        <taxon>Dothideomycetes</taxon>
        <taxon>Pleosporomycetidae</taxon>
        <taxon>Pleosporales</taxon>
        <taxon>Pleosporineae</taxon>
        <taxon>Pleosporaceae</taxon>
        <taxon>Alternaria</taxon>
        <taxon>Alternaria sect. Alternaria</taxon>
        <taxon>Alternaria alternata complex</taxon>
    </lineage>
</organism>
<comment type="caution">
    <text evidence="1">The sequence shown here is derived from an EMBL/GenBank/DDBJ whole genome shotgun (WGS) entry which is preliminary data.</text>
</comment>
<protein>
    <submittedName>
        <fullName evidence="1">Uncharacterized protein</fullName>
    </submittedName>
</protein>
<evidence type="ECO:0000313" key="1">
    <source>
        <dbReference type="EMBL" id="RYN84604.1"/>
    </source>
</evidence>
<accession>A0A4Q4NZ46</accession>
<dbReference type="Proteomes" id="UP000291422">
    <property type="component" value="Unassembled WGS sequence"/>
</dbReference>